<feature type="compositionally biased region" description="Polar residues" evidence="2">
    <location>
        <begin position="49"/>
        <end position="58"/>
    </location>
</feature>
<protein>
    <recommendedName>
        <fullName evidence="6">Tetratricopeptide repeat protein</fullName>
    </recommendedName>
</protein>
<keyword evidence="1" id="KW-0802">TPR repeat</keyword>
<comment type="caution">
    <text evidence="4">The sequence shown here is derived from an EMBL/GenBank/DDBJ whole genome shotgun (WGS) entry which is preliminary data.</text>
</comment>
<dbReference type="Proteomes" id="UP000321249">
    <property type="component" value="Unassembled WGS sequence"/>
</dbReference>
<evidence type="ECO:0000313" key="4">
    <source>
        <dbReference type="EMBL" id="TXC64483.1"/>
    </source>
</evidence>
<keyword evidence="5" id="KW-1185">Reference proteome</keyword>
<dbReference type="PROSITE" id="PS50005">
    <property type="entry name" value="TPR"/>
    <property type="match status" value="1"/>
</dbReference>
<feature type="repeat" description="TPR" evidence="1">
    <location>
        <begin position="356"/>
        <end position="389"/>
    </location>
</feature>
<accession>A0A5C6TVI8</accession>
<dbReference type="Pfam" id="PF13181">
    <property type="entry name" value="TPR_8"/>
    <property type="match status" value="1"/>
</dbReference>
<organism evidence="4 5">
    <name type="scientific">Allosphingosinicella ginsenosidimutans</name>
    <dbReference type="NCBI Taxonomy" id="1176539"/>
    <lineage>
        <taxon>Bacteria</taxon>
        <taxon>Pseudomonadati</taxon>
        <taxon>Pseudomonadota</taxon>
        <taxon>Alphaproteobacteria</taxon>
        <taxon>Sphingomonadales</taxon>
        <taxon>Sphingomonadaceae</taxon>
        <taxon>Allosphingosinicella</taxon>
    </lineage>
</organism>
<evidence type="ECO:0008006" key="6">
    <source>
        <dbReference type="Google" id="ProtNLM"/>
    </source>
</evidence>
<dbReference type="SMART" id="SM00028">
    <property type="entry name" value="TPR"/>
    <property type="match status" value="2"/>
</dbReference>
<proteinExistence type="predicted"/>
<reference evidence="4 5" key="1">
    <citation type="journal article" date="2015" name="J. Microbiol.">
        <title>Sphingosinicella ginsenosidimutans sp. nov., with ginsenoside converting activity.</title>
        <authorList>
            <person name="Kim J.K."/>
            <person name="Kang M.S."/>
            <person name="Park S.C."/>
            <person name="Kim K.M."/>
            <person name="Choi K."/>
            <person name="Yoon M.H."/>
            <person name="Im W.T."/>
        </authorList>
    </citation>
    <scope>NUCLEOTIDE SEQUENCE [LARGE SCALE GENOMIC DNA]</scope>
    <source>
        <strain evidence="4 5">BS-11</strain>
    </source>
</reference>
<dbReference type="EMBL" id="VOQQ01000001">
    <property type="protein sequence ID" value="TXC64483.1"/>
    <property type="molecule type" value="Genomic_DNA"/>
</dbReference>
<evidence type="ECO:0000256" key="3">
    <source>
        <dbReference type="SAM" id="SignalP"/>
    </source>
</evidence>
<dbReference type="InterPro" id="IPR019734">
    <property type="entry name" value="TPR_rpt"/>
</dbReference>
<gene>
    <name evidence="4" type="ORF">FRZ32_12955</name>
</gene>
<evidence type="ECO:0000313" key="5">
    <source>
        <dbReference type="Proteomes" id="UP000321249"/>
    </source>
</evidence>
<feature type="chain" id="PRO_5022785042" description="Tetratricopeptide repeat protein" evidence="3">
    <location>
        <begin position="28"/>
        <end position="452"/>
    </location>
</feature>
<dbReference type="Gene3D" id="1.25.40.10">
    <property type="entry name" value="Tetratricopeptide repeat domain"/>
    <property type="match status" value="2"/>
</dbReference>
<feature type="region of interest" description="Disordered" evidence="2">
    <location>
        <begin position="30"/>
        <end position="58"/>
    </location>
</feature>
<evidence type="ECO:0000256" key="1">
    <source>
        <dbReference type="PROSITE-ProRule" id="PRU00339"/>
    </source>
</evidence>
<name>A0A5C6TVI8_9SPHN</name>
<dbReference type="InterPro" id="IPR011990">
    <property type="entry name" value="TPR-like_helical_dom_sf"/>
</dbReference>
<evidence type="ECO:0000256" key="2">
    <source>
        <dbReference type="SAM" id="MobiDB-lite"/>
    </source>
</evidence>
<keyword evidence="3" id="KW-0732">Signal</keyword>
<sequence>MEMKMNRSILASAAIALVALPAVPALSQSSAQTMRDAQQGNRRGHQSDGEGQQQRQTHLQITGLSRQESDAMLPAYQAVQSQDWAAATAALPAAQAAAQSPTARYVLGQLELQIARGTNNSELMLQAVNQMIDSGAAPADQIEALQRAKTSLTAANVAQSDPAAAETQLAQLLAADANNIGTMIQLAEVKERLNKHEEAIALFQRAIAASTAAGQAAPQDYYRRALAIAYGAHLAQPSLEVATQLIAAYPTGENWRDSLRVYRSLATDRQAELDLFRLMHDAGALASEAEYVTYAETANRAVALGEVKSVLDEAFARNMIQASNATSVRALQSSAVNRMQADRGSLATEARNPATGTAALRIGDAYFGYGQYAEAAQAYRTALQKGGQDANLVNLRLGEALARAGQRAEAETAFRAVTGPHQPIAAFWLLFLAHPPQGQAAPAPAPAAAPAQ</sequence>
<feature type="signal peptide" evidence="3">
    <location>
        <begin position="1"/>
        <end position="27"/>
    </location>
</feature>
<feature type="compositionally biased region" description="Polar residues" evidence="2">
    <location>
        <begin position="30"/>
        <end position="41"/>
    </location>
</feature>
<dbReference type="SUPFAM" id="SSF48452">
    <property type="entry name" value="TPR-like"/>
    <property type="match status" value="1"/>
</dbReference>
<dbReference type="AlphaFoldDB" id="A0A5C6TVI8"/>